<gene>
    <name evidence="1" type="ORF">SAMN02583745_01576</name>
</gene>
<dbReference type="InterPro" id="IPR056914">
    <property type="entry name" value="Gp53-like"/>
</dbReference>
<dbReference type="RefSeq" id="WP_093319399.1">
    <property type="nucleotide sequence ID" value="NZ_FOHV01000010.1"/>
</dbReference>
<dbReference type="Pfam" id="PF23982">
    <property type="entry name" value="XM1_gp53_minor_capsid"/>
    <property type="match status" value="1"/>
</dbReference>
<dbReference type="EMBL" id="FOHV01000010">
    <property type="protein sequence ID" value="SET17180.1"/>
    <property type="molecule type" value="Genomic_DNA"/>
</dbReference>
<name>A0A1I0CDK3_9GAMM</name>
<dbReference type="AlphaFoldDB" id="A0A1I0CDK3"/>
<sequence>MGLYRQDKTKAFAGQIARVGESLARATGEPNEGNVEVRAGHFVAIGAEYGCKAISSKEDIVLGVVVRDLLQGIYRKDETPSVGRIGHGDALWVVAHGEFMRGDSVYILTKDGNANSGIFSGSAVNEAVEDNTIATGYIVEQVGSGLVMISRKEA</sequence>
<dbReference type="Proteomes" id="UP000242642">
    <property type="component" value="Unassembled WGS sequence"/>
</dbReference>
<keyword evidence="2" id="KW-1185">Reference proteome</keyword>
<organism evidence="1 2">
    <name type="scientific">Thorsellia anophelis DSM 18579</name>
    <dbReference type="NCBI Taxonomy" id="1123402"/>
    <lineage>
        <taxon>Bacteria</taxon>
        <taxon>Pseudomonadati</taxon>
        <taxon>Pseudomonadota</taxon>
        <taxon>Gammaproteobacteria</taxon>
        <taxon>Enterobacterales</taxon>
        <taxon>Thorselliaceae</taxon>
        <taxon>Thorsellia</taxon>
    </lineage>
</organism>
<proteinExistence type="predicted"/>
<accession>A0A1I0CDK3</accession>
<evidence type="ECO:0008006" key="3">
    <source>
        <dbReference type="Google" id="ProtNLM"/>
    </source>
</evidence>
<evidence type="ECO:0000313" key="2">
    <source>
        <dbReference type="Proteomes" id="UP000242642"/>
    </source>
</evidence>
<evidence type="ECO:0000313" key="1">
    <source>
        <dbReference type="EMBL" id="SET17180.1"/>
    </source>
</evidence>
<reference evidence="2" key="1">
    <citation type="submission" date="2016-10" db="EMBL/GenBank/DDBJ databases">
        <authorList>
            <person name="Varghese N."/>
            <person name="Submissions S."/>
        </authorList>
    </citation>
    <scope>NUCLEOTIDE SEQUENCE [LARGE SCALE GENOMIC DNA]</scope>
    <source>
        <strain evidence="2">DSM 18579</strain>
    </source>
</reference>
<protein>
    <recommendedName>
        <fullName evidence="3">Bacteriophage lambda head decoration protein D</fullName>
    </recommendedName>
</protein>
<dbReference type="STRING" id="1123402.SAMN02583745_01576"/>